<dbReference type="OrthoDB" id="10265230at2759"/>
<accession>A0A139ASF1</accession>
<dbReference type="PROSITE" id="PS00769">
    <property type="entry name" value="TRANSTHYRETIN_2"/>
    <property type="match status" value="1"/>
</dbReference>
<dbReference type="PRINTS" id="PR00189">
    <property type="entry name" value="TRNSTHYRETIN"/>
</dbReference>
<keyword evidence="5 8" id="KW-0659">Purine metabolism</keyword>
<comment type="catalytic activity">
    <reaction evidence="1 8">
        <text>5-hydroxyisourate + H2O = 5-hydroxy-2-oxo-4-ureido-2,5-dihydro-1H-imidazole-5-carboxylate + H(+)</text>
        <dbReference type="Rhea" id="RHEA:23736"/>
        <dbReference type="ChEBI" id="CHEBI:15377"/>
        <dbReference type="ChEBI" id="CHEBI:15378"/>
        <dbReference type="ChEBI" id="CHEBI:18072"/>
        <dbReference type="ChEBI" id="CHEBI:58639"/>
        <dbReference type="EC" id="3.5.2.17"/>
    </reaction>
</comment>
<evidence type="ECO:0000256" key="6">
    <source>
        <dbReference type="ARBA" id="ARBA00022801"/>
    </source>
</evidence>
<evidence type="ECO:0000313" key="10">
    <source>
        <dbReference type="EMBL" id="KXS19415.1"/>
    </source>
</evidence>
<comment type="subunit">
    <text evidence="4 8">Homotetramer.</text>
</comment>
<dbReference type="OMA" id="CSENQNY"/>
<comment type="function">
    <text evidence="2">Catalyzes the hydrolysis of 5-hydroxyisourate (HIU) to 2-oxo-4-hydroxy-4-carboxy-5-ureidoimidazoline (OHCU).</text>
</comment>
<dbReference type="PANTHER" id="PTHR10395:SF7">
    <property type="entry name" value="5-HYDROXYISOURATE HYDROLASE"/>
    <property type="match status" value="1"/>
</dbReference>
<dbReference type="AlphaFoldDB" id="A0A139ASF1"/>
<dbReference type="GO" id="GO:0006144">
    <property type="term" value="P:purine nucleobase metabolic process"/>
    <property type="evidence" value="ECO:0007669"/>
    <property type="project" value="UniProtKB-KW"/>
</dbReference>
<name>A0A139ASF1_GONPJ</name>
<evidence type="ECO:0000256" key="7">
    <source>
        <dbReference type="PIRSR" id="PIRSR600895-51"/>
    </source>
</evidence>
<comment type="similarity">
    <text evidence="3 8">Belongs to the transthyretin family. 5-hydroxyisourate hydrolase subfamily.</text>
</comment>
<keyword evidence="11" id="KW-1185">Reference proteome</keyword>
<dbReference type="SUPFAM" id="SSF49472">
    <property type="entry name" value="Transthyretin (synonym: prealbumin)"/>
    <property type="match status" value="1"/>
</dbReference>
<dbReference type="InterPro" id="IPR000895">
    <property type="entry name" value="Transthyretin/HIU_hydrolase"/>
</dbReference>
<keyword evidence="6 8" id="KW-0378">Hydrolase</keyword>
<feature type="binding site" evidence="7">
    <location>
        <position position="50"/>
    </location>
    <ligand>
        <name>substrate</name>
    </ligand>
</feature>
<dbReference type="InterPro" id="IPR036817">
    <property type="entry name" value="Transthyretin/HIU_hydrolase_sf"/>
</dbReference>
<evidence type="ECO:0000256" key="4">
    <source>
        <dbReference type="ARBA" id="ARBA00011881"/>
    </source>
</evidence>
<evidence type="ECO:0000256" key="1">
    <source>
        <dbReference type="ARBA" id="ARBA00001043"/>
    </source>
</evidence>
<dbReference type="GO" id="GO:0033971">
    <property type="term" value="F:hydroxyisourate hydrolase activity"/>
    <property type="evidence" value="ECO:0007669"/>
    <property type="project" value="UniProtKB-EC"/>
</dbReference>
<evidence type="ECO:0000313" key="11">
    <source>
        <dbReference type="Proteomes" id="UP000070544"/>
    </source>
</evidence>
<evidence type="ECO:0000256" key="8">
    <source>
        <dbReference type="RuleBase" id="RU361270"/>
    </source>
</evidence>
<gene>
    <name evidence="10" type="ORF">M427DRAFT_52855</name>
</gene>
<evidence type="ECO:0000256" key="3">
    <source>
        <dbReference type="ARBA" id="ARBA00009850"/>
    </source>
</evidence>
<dbReference type="InterPro" id="IPR014306">
    <property type="entry name" value="Hydroxyisourate_hydrolase"/>
</dbReference>
<dbReference type="InterPro" id="IPR023416">
    <property type="entry name" value="Transthyretin/HIU_hydrolase_d"/>
</dbReference>
<dbReference type="STRING" id="1344416.A0A139ASF1"/>
<feature type="domain" description="Transthyretin/hydroxyisourate hydrolase" evidence="9">
    <location>
        <begin position="3"/>
        <end position="118"/>
    </location>
</feature>
<feature type="binding site" evidence="7">
    <location>
        <position position="116"/>
    </location>
    <ligand>
        <name>substrate</name>
    </ligand>
</feature>
<dbReference type="NCBIfam" id="TIGR02962">
    <property type="entry name" value="hdxy_isourate"/>
    <property type="match status" value="1"/>
</dbReference>
<evidence type="ECO:0000256" key="2">
    <source>
        <dbReference type="ARBA" id="ARBA00002704"/>
    </source>
</evidence>
<dbReference type="InterPro" id="IPR023419">
    <property type="entry name" value="Transthyretin_CS"/>
</dbReference>
<evidence type="ECO:0000259" key="9">
    <source>
        <dbReference type="SMART" id="SM00095"/>
    </source>
</evidence>
<proteinExistence type="inferred from homology"/>
<protein>
    <recommendedName>
        <fullName evidence="8">5-hydroxyisourate hydrolase</fullName>
        <shortName evidence="8">HIU hydrolase</shortName>
        <shortName evidence="8">HIUHase</shortName>
        <ecNumber evidence="8">3.5.2.17</ecNumber>
    </recommendedName>
</protein>
<feature type="binding site" evidence="7">
    <location>
        <position position="11"/>
    </location>
    <ligand>
        <name>substrate</name>
    </ligand>
</feature>
<evidence type="ECO:0000256" key="5">
    <source>
        <dbReference type="ARBA" id="ARBA00022631"/>
    </source>
</evidence>
<dbReference type="CDD" id="cd05822">
    <property type="entry name" value="TLP_HIUase"/>
    <property type="match status" value="1"/>
</dbReference>
<dbReference type="PANTHER" id="PTHR10395">
    <property type="entry name" value="URICASE AND TRANSTHYRETIN-RELATED"/>
    <property type="match status" value="1"/>
</dbReference>
<dbReference type="EMBL" id="KQ965738">
    <property type="protein sequence ID" value="KXS19415.1"/>
    <property type="molecule type" value="Genomic_DNA"/>
</dbReference>
<dbReference type="EC" id="3.5.2.17" evidence="8"/>
<dbReference type="Pfam" id="PF00576">
    <property type="entry name" value="Transthyretin"/>
    <property type="match status" value="1"/>
</dbReference>
<organism evidence="10 11">
    <name type="scientific">Gonapodya prolifera (strain JEL478)</name>
    <name type="common">Monoblepharis prolifera</name>
    <dbReference type="NCBI Taxonomy" id="1344416"/>
    <lineage>
        <taxon>Eukaryota</taxon>
        <taxon>Fungi</taxon>
        <taxon>Fungi incertae sedis</taxon>
        <taxon>Chytridiomycota</taxon>
        <taxon>Chytridiomycota incertae sedis</taxon>
        <taxon>Monoblepharidomycetes</taxon>
        <taxon>Monoblepharidales</taxon>
        <taxon>Gonapodyaceae</taxon>
        <taxon>Gonapodya</taxon>
    </lineage>
</organism>
<dbReference type="SMART" id="SM00095">
    <property type="entry name" value="TR_THY"/>
    <property type="match status" value="1"/>
</dbReference>
<reference evidence="10 11" key="1">
    <citation type="journal article" date="2015" name="Genome Biol. Evol.">
        <title>Phylogenomic analyses indicate that early fungi evolved digesting cell walls of algal ancestors of land plants.</title>
        <authorList>
            <person name="Chang Y."/>
            <person name="Wang S."/>
            <person name="Sekimoto S."/>
            <person name="Aerts A.L."/>
            <person name="Choi C."/>
            <person name="Clum A."/>
            <person name="LaButti K.M."/>
            <person name="Lindquist E.A."/>
            <person name="Yee Ngan C."/>
            <person name="Ohm R.A."/>
            <person name="Salamov A.A."/>
            <person name="Grigoriev I.V."/>
            <person name="Spatafora J.W."/>
            <person name="Berbee M.L."/>
        </authorList>
    </citation>
    <scope>NUCLEOTIDE SEQUENCE [LARGE SCALE GENOMIC DNA]</scope>
    <source>
        <strain evidence="10 11">JEL478</strain>
    </source>
</reference>
<dbReference type="Gene3D" id="2.60.40.180">
    <property type="entry name" value="Transthyretin/hydroxyisourate hydrolase domain"/>
    <property type="match status" value="1"/>
</dbReference>
<sequence length="119" mass="13017">MAPGQSPITCHILDTMQGKAADGVAVSLELAALDNSWSTIGKGVTNADGRVNDLLTPSHQVVAGTYRLKFETKPYFTRTGLTTFFPFVQVTFEIPSPPQPHYHVPLLLSPYSYTTYRGT</sequence>
<dbReference type="Proteomes" id="UP000070544">
    <property type="component" value="Unassembled WGS sequence"/>
</dbReference>